<accession>A0ABQ4K967</accession>
<reference evidence="1 2" key="1">
    <citation type="submission" date="2021-03" db="EMBL/GenBank/DDBJ databases">
        <title>Antimicrobial resistance genes in bacteria isolated from Japanese honey, and their potential for conferring macrolide and lincosamide resistance in the American foulbrood pathogen Paenibacillus larvae.</title>
        <authorList>
            <person name="Okamoto M."/>
            <person name="Kumagai M."/>
            <person name="Kanamori H."/>
            <person name="Takamatsu D."/>
        </authorList>
    </citation>
    <scope>NUCLEOTIDE SEQUENCE [LARGE SCALE GENOMIC DNA]</scope>
    <source>
        <strain evidence="1 2">J1TS3</strain>
    </source>
</reference>
<evidence type="ECO:0000313" key="1">
    <source>
        <dbReference type="EMBL" id="GIN21403.1"/>
    </source>
</evidence>
<keyword evidence="2" id="KW-1185">Reference proteome</keyword>
<dbReference type="Proteomes" id="UP000680279">
    <property type="component" value="Unassembled WGS sequence"/>
</dbReference>
<dbReference type="RefSeq" id="WP_018705036.1">
    <property type="nucleotide sequence ID" value="NZ_BOQT01000008.1"/>
</dbReference>
<comment type="caution">
    <text evidence="1">The sequence shown here is derived from an EMBL/GenBank/DDBJ whole genome shotgun (WGS) entry which is preliminary data.</text>
</comment>
<sequence length="107" mass="12826">MLDEKLDNKPIWQNHEQRITALEVTMTGLSSKMDSVENMVKEGNNEQKKILNTINNRMKEEFFYKKLSNHDNNWQILGKVLERVGLSTCFLNLLHLNFRRETKWNRF</sequence>
<protein>
    <submittedName>
        <fullName evidence="1">Uncharacterized protein</fullName>
    </submittedName>
</protein>
<name>A0ABQ4K967_9BACI</name>
<proteinExistence type="predicted"/>
<organism evidence="1 2">
    <name type="scientific">Siminovitchia fordii</name>
    <dbReference type="NCBI Taxonomy" id="254759"/>
    <lineage>
        <taxon>Bacteria</taxon>
        <taxon>Bacillati</taxon>
        <taxon>Bacillota</taxon>
        <taxon>Bacilli</taxon>
        <taxon>Bacillales</taxon>
        <taxon>Bacillaceae</taxon>
        <taxon>Siminovitchia</taxon>
    </lineage>
</organism>
<evidence type="ECO:0000313" key="2">
    <source>
        <dbReference type="Proteomes" id="UP000680279"/>
    </source>
</evidence>
<dbReference type="EMBL" id="BOQT01000008">
    <property type="protein sequence ID" value="GIN21403.1"/>
    <property type="molecule type" value="Genomic_DNA"/>
</dbReference>
<gene>
    <name evidence="1" type="ORF">J1TS3_25370</name>
</gene>